<comment type="caution">
    <text evidence="2">The sequence shown here is derived from an EMBL/GenBank/DDBJ whole genome shotgun (WGS) entry which is preliminary data.</text>
</comment>
<protein>
    <submittedName>
        <fullName evidence="2">Uncharacterized protein</fullName>
    </submittedName>
</protein>
<gene>
    <name evidence="2" type="ORF">PLEPLA_LOCUS46469</name>
</gene>
<dbReference type="Proteomes" id="UP001153269">
    <property type="component" value="Unassembled WGS sequence"/>
</dbReference>
<dbReference type="EMBL" id="CADEAL010004397">
    <property type="protein sequence ID" value="CAB1458639.1"/>
    <property type="molecule type" value="Genomic_DNA"/>
</dbReference>
<sequence>MSEAPACYQSLCLWSCLKLARSVFPSQPHATNGFQTFTHRRRMDEKVFELDGNGETGGPRVRDWRGSSAASGARAGGGGEGATVQRQRPEGGNCPTPLALPPEERWANVGLKSAAYVSMNNRHQARPGLVQMGSATPPALAVMSQSASQAAI</sequence>
<evidence type="ECO:0000313" key="3">
    <source>
        <dbReference type="Proteomes" id="UP001153269"/>
    </source>
</evidence>
<dbReference type="AlphaFoldDB" id="A0A9N7ZE87"/>
<keyword evidence="3" id="KW-1185">Reference proteome</keyword>
<proteinExistence type="predicted"/>
<reference evidence="2" key="1">
    <citation type="submission" date="2020-03" db="EMBL/GenBank/DDBJ databases">
        <authorList>
            <person name="Weist P."/>
        </authorList>
    </citation>
    <scope>NUCLEOTIDE SEQUENCE</scope>
</reference>
<evidence type="ECO:0000313" key="2">
    <source>
        <dbReference type="EMBL" id="CAB1458639.1"/>
    </source>
</evidence>
<evidence type="ECO:0000256" key="1">
    <source>
        <dbReference type="SAM" id="MobiDB-lite"/>
    </source>
</evidence>
<accession>A0A9N7ZE87</accession>
<feature type="region of interest" description="Disordered" evidence="1">
    <location>
        <begin position="50"/>
        <end position="100"/>
    </location>
</feature>
<name>A0A9N7ZE87_PLEPL</name>
<organism evidence="2 3">
    <name type="scientific">Pleuronectes platessa</name>
    <name type="common">European plaice</name>
    <dbReference type="NCBI Taxonomy" id="8262"/>
    <lineage>
        <taxon>Eukaryota</taxon>
        <taxon>Metazoa</taxon>
        <taxon>Chordata</taxon>
        <taxon>Craniata</taxon>
        <taxon>Vertebrata</taxon>
        <taxon>Euteleostomi</taxon>
        <taxon>Actinopterygii</taxon>
        <taxon>Neopterygii</taxon>
        <taxon>Teleostei</taxon>
        <taxon>Neoteleostei</taxon>
        <taxon>Acanthomorphata</taxon>
        <taxon>Carangaria</taxon>
        <taxon>Pleuronectiformes</taxon>
        <taxon>Pleuronectoidei</taxon>
        <taxon>Pleuronectidae</taxon>
        <taxon>Pleuronectes</taxon>
    </lineage>
</organism>